<dbReference type="PANTHER" id="PTHR13009">
    <property type="entry name" value="HEAT SHOCK PROTEIN 90 HSP90 CO-CHAPERONE AHA-1"/>
    <property type="match status" value="1"/>
</dbReference>
<evidence type="ECO:0000259" key="3">
    <source>
        <dbReference type="SMART" id="SM01000"/>
    </source>
</evidence>
<name>A0ABY8TJG5_TETOB</name>
<dbReference type="EMBL" id="CP126208">
    <property type="protein sequence ID" value="WIA09125.1"/>
    <property type="molecule type" value="Genomic_DNA"/>
</dbReference>
<feature type="compositionally biased region" description="Basic and acidic residues" evidence="2">
    <location>
        <begin position="11"/>
        <end position="21"/>
    </location>
</feature>
<evidence type="ECO:0000256" key="2">
    <source>
        <dbReference type="SAM" id="MobiDB-lite"/>
    </source>
</evidence>
<sequence length="215" mass="22300">MSDSTNAAHSSKLEEQAKAKGDISYSYWASTDRPANNPEIEPKKLSEEEAAKLQQAAAQQGTNASAWNAAGTFEERNVTEWAKQQLQQTLVGTSSSSAVITGCNVPSGDAHIWFIRGKKRHGFEFDIELQWSLSSSSGGSDAAAAAAAAAAGSGGSIKLTGVSPDELDDLSHMEVTLSQASGDAAADAAALAAARGLKGPLQQALAGFYAELKTK</sequence>
<organism evidence="4 5">
    <name type="scientific">Tetradesmus obliquus</name>
    <name type="common">Green alga</name>
    <name type="synonym">Acutodesmus obliquus</name>
    <dbReference type="NCBI Taxonomy" id="3088"/>
    <lineage>
        <taxon>Eukaryota</taxon>
        <taxon>Viridiplantae</taxon>
        <taxon>Chlorophyta</taxon>
        <taxon>core chlorophytes</taxon>
        <taxon>Chlorophyceae</taxon>
        <taxon>CS clade</taxon>
        <taxon>Sphaeropleales</taxon>
        <taxon>Scenedesmaceae</taxon>
        <taxon>Tetradesmus</taxon>
    </lineage>
</organism>
<evidence type="ECO:0000313" key="4">
    <source>
        <dbReference type="EMBL" id="WIA09125.1"/>
    </source>
</evidence>
<dbReference type="SMART" id="SM01000">
    <property type="entry name" value="Aha1_N"/>
    <property type="match status" value="1"/>
</dbReference>
<dbReference type="InterPro" id="IPR015310">
    <property type="entry name" value="AHSA1-like_N"/>
</dbReference>
<feature type="region of interest" description="Disordered" evidence="2">
    <location>
        <begin position="1"/>
        <end position="64"/>
    </location>
</feature>
<reference evidence="4 5" key="1">
    <citation type="submission" date="2023-05" db="EMBL/GenBank/DDBJ databases">
        <title>A 100% complete, gapless, phased diploid assembly of the Scenedesmus obliquus UTEX 3031 genome.</title>
        <authorList>
            <person name="Biondi T.C."/>
            <person name="Hanschen E.R."/>
            <person name="Kwon T."/>
            <person name="Eng W."/>
            <person name="Kruse C.P.S."/>
            <person name="Koehler S.I."/>
            <person name="Kunde Y."/>
            <person name="Gleasner C.D."/>
            <person name="You Mak K.T."/>
            <person name="Polle J."/>
            <person name="Hovde B.T."/>
            <person name="Starkenburg S.R."/>
        </authorList>
    </citation>
    <scope>NUCLEOTIDE SEQUENCE [LARGE SCALE GENOMIC DNA]</scope>
    <source>
        <strain evidence="4 5">DOE0152z</strain>
    </source>
</reference>
<dbReference type="InterPro" id="IPR036338">
    <property type="entry name" value="Aha1"/>
</dbReference>
<dbReference type="Gene3D" id="3.15.10.20">
    <property type="entry name" value="Activator of Hsp90 ATPase Aha1, N-terminal domain"/>
    <property type="match status" value="1"/>
</dbReference>
<feature type="domain" description="Activator of Hsp90 ATPase AHSA1-like N-terminal" evidence="3">
    <location>
        <begin position="75"/>
        <end position="215"/>
    </location>
</feature>
<keyword evidence="5" id="KW-1185">Reference proteome</keyword>
<protein>
    <recommendedName>
        <fullName evidence="3">Activator of Hsp90 ATPase AHSA1-like N-terminal domain-containing protein</fullName>
    </recommendedName>
</protein>
<gene>
    <name evidence="4" type="ORF">OEZ85_008537</name>
</gene>
<dbReference type="PANTHER" id="PTHR13009:SF22">
    <property type="entry name" value="LD43819P"/>
    <property type="match status" value="1"/>
</dbReference>
<accession>A0ABY8TJG5</accession>
<comment type="similarity">
    <text evidence="1">Belongs to the AHA1 family.</text>
</comment>
<dbReference type="Proteomes" id="UP001244341">
    <property type="component" value="Chromosome 1b"/>
</dbReference>
<evidence type="ECO:0000256" key="1">
    <source>
        <dbReference type="ARBA" id="ARBA00006817"/>
    </source>
</evidence>
<proteinExistence type="inferred from homology"/>
<evidence type="ECO:0000313" key="5">
    <source>
        <dbReference type="Proteomes" id="UP001244341"/>
    </source>
</evidence>
<dbReference type="SUPFAM" id="SSF103111">
    <property type="entry name" value="Activator of Hsp90 ATPase, Aha1"/>
    <property type="match status" value="1"/>
</dbReference>
<feature type="compositionally biased region" description="Basic and acidic residues" evidence="2">
    <location>
        <begin position="40"/>
        <end position="51"/>
    </location>
</feature>
<dbReference type="Pfam" id="PF09229">
    <property type="entry name" value="Aha1_N"/>
    <property type="match status" value="1"/>
</dbReference>